<evidence type="ECO:0000313" key="3">
    <source>
        <dbReference type="Proteomes" id="UP001286313"/>
    </source>
</evidence>
<keyword evidence="3" id="KW-1185">Reference proteome</keyword>
<sequence>MMDEDARGVVVGVESNTTTTTTTMDNVWARFLPRALSLATSLIARDSDTKSALREEAEKAIDQLASKVISFDPSSFVTLQVPGEGLEDFALGSFWSFLSIFMLPILVAVIVWYFVTTFVLRKNILVLGRSGSLISEARQQTQQQVERLTGRVLEAVEKLSNS</sequence>
<keyword evidence="1" id="KW-1133">Transmembrane helix</keyword>
<dbReference type="EMBL" id="JAWQEG010001956">
    <property type="protein sequence ID" value="KAK3875519.1"/>
    <property type="molecule type" value="Genomic_DNA"/>
</dbReference>
<reference evidence="2" key="1">
    <citation type="submission" date="2023-10" db="EMBL/GenBank/DDBJ databases">
        <title>Genome assemblies of two species of porcelain crab, Petrolisthes cinctipes and Petrolisthes manimaculis (Anomura: Porcellanidae).</title>
        <authorList>
            <person name="Angst P."/>
        </authorList>
    </citation>
    <scope>NUCLEOTIDE SEQUENCE</scope>
    <source>
        <strain evidence="2">PB745_01</strain>
        <tissue evidence="2">Gill</tissue>
    </source>
</reference>
<comment type="caution">
    <text evidence="2">The sequence shown here is derived from an EMBL/GenBank/DDBJ whole genome shotgun (WGS) entry which is preliminary data.</text>
</comment>
<proteinExistence type="predicted"/>
<gene>
    <name evidence="2" type="ORF">Pcinc_019617</name>
</gene>
<accession>A0AAE1FJV3</accession>
<evidence type="ECO:0000313" key="2">
    <source>
        <dbReference type="EMBL" id="KAK3875519.1"/>
    </source>
</evidence>
<feature type="transmembrane region" description="Helical" evidence="1">
    <location>
        <begin position="94"/>
        <end position="120"/>
    </location>
</feature>
<organism evidence="2 3">
    <name type="scientific">Petrolisthes cinctipes</name>
    <name type="common">Flat porcelain crab</name>
    <dbReference type="NCBI Taxonomy" id="88211"/>
    <lineage>
        <taxon>Eukaryota</taxon>
        <taxon>Metazoa</taxon>
        <taxon>Ecdysozoa</taxon>
        <taxon>Arthropoda</taxon>
        <taxon>Crustacea</taxon>
        <taxon>Multicrustacea</taxon>
        <taxon>Malacostraca</taxon>
        <taxon>Eumalacostraca</taxon>
        <taxon>Eucarida</taxon>
        <taxon>Decapoda</taxon>
        <taxon>Pleocyemata</taxon>
        <taxon>Anomura</taxon>
        <taxon>Galatheoidea</taxon>
        <taxon>Porcellanidae</taxon>
        <taxon>Petrolisthes</taxon>
    </lineage>
</organism>
<evidence type="ECO:0000256" key="1">
    <source>
        <dbReference type="SAM" id="Phobius"/>
    </source>
</evidence>
<keyword evidence="1" id="KW-0472">Membrane</keyword>
<name>A0AAE1FJV3_PETCI</name>
<keyword evidence="1" id="KW-0812">Transmembrane</keyword>
<protein>
    <submittedName>
        <fullName evidence="2">Uncharacterized protein</fullName>
    </submittedName>
</protein>
<dbReference type="Proteomes" id="UP001286313">
    <property type="component" value="Unassembled WGS sequence"/>
</dbReference>
<dbReference type="AlphaFoldDB" id="A0AAE1FJV3"/>